<dbReference type="RefSeq" id="WP_133979952.1">
    <property type="nucleotide sequence ID" value="NZ_SOCE01000001.1"/>
</dbReference>
<accession>A0A4V3FKF2</accession>
<protein>
    <submittedName>
        <fullName evidence="2">Uncharacterized protein</fullName>
    </submittedName>
</protein>
<dbReference type="EMBL" id="SOCE01000001">
    <property type="protein sequence ID" value="TDU89963.1"/>
    <property type="molecule type" value="Genomic_DNA"/>
</dbReference>
<proteinExistence type="predicted"/>
<organism evidence="2 3">
    <name type="scientific">Kribbella voronezhensis</name>
    <dbReference type="NCBI Taxonomy" id="2512212"/>
    <lineage>
        <taxon>Bacteria</taxon>
        <taxon>Bacillati</taxon>
        <taxon>Actinomycetota</taxon>
        <taxon>Actinomycetes</taxon>
        <taxon>Propionibacteriales</taxon>
        <taxon>Kribbellaceae</taxon>
        <taxon>Kribbella</taxon>
    </lineage>
</organism>
<gene>
    <name evidence="2" type="ORF">EV138_3544</name>
</gene>
<sequence length="111" mass="12083">MKPVRRAAPQHLVRRLVGVVHRLRLVGMMRRRRRLVGVLTAVVLLNGVGVTPALADDEDPAPTNWPTVRAPTEGGADQSDPEPTEMPTVKQPDPGNADDPEPTEWPAPTES</sequence>
<dbReference type="AlphaFoldDB" id="A0A4V3FKF2"/>
<evidence type="ECO:0000256" key="1">
    <source>
        <dbReference type="SAM" id="MobiDB-lite"/>
    </source>
</evidence>
<reference evidence="2 3" key="1">
    <citation type="submission" date="2019-03" db="EMBL/GenBank/DDBJ databases">
        <title>Genomic Encyclopedia of Type Strains, Phase III (KMG-III): the genomes of soil and plant-associated and newly described type strains.</title>
        <authorList>
            <person name="Whitman W."/>
        </authorList>
    </citation>
    <scope>NUCLEOTIDE SEQUENCE [LARGE SCALE GENOMIC DNA]</scope>
    <source>
        <strain evidence="2 3">VKM Ac-2575</strain>
    </source>
</reference>
<name>A0A4V3FKF2_9ACTN</name>
<dbReference type="Proteomes" id="UP000295151">
    <property type="component" value="Unassembled WGS sequence"/>
</dbReference>
<evidence type="ECO:0000313" key="3">
    <source>
        <dbReference type="Proteomes" id="UP000295151"/>
    </source>
</evidence>
<dbReference type="OrthoDB" id="3831268at2"/>
<feature type="region of interest" description="Disordered" evidence="1">
    <location>
        <begin position="52"/>
        <end position="111"/>
    </location>
</feature>
<evidence type="ECO:0000313" key="2">
    <source>
        <dbReference type="EMBL" id="TDU89963.1"/>
    </source>
</evidence>
<keyword evidence="3" id="KW-1185">Reference proteome</keyword>
<comment type="caution">
    <text evidence="2">The sequence shown here is derived from an EMBL/GenBank/DDBJ whole genome shotgun (WGS) entry which is preliminary data.</text>
</comment>